<name>A0A8K1D602_9PASS</name>
<keyword evidence="3" id="KW-1185">Reference proteome</keyword>
<proteinExistence type="predicted"/>
<dbReference type="AlphaFoldDB" id="A0A8K1D602"/>
<dbReference type="InterPro" id="IPR008919">
    <property type="entry name" value="Retrov_capsid_N"/>
</dbReference>
<dbReference type="PANTHER" id="PTHR33166">
    <property type="entry name" value="GAG_P30 DOMAIN-CONTAINING PROTEIN"/>
    <property type="match status" value="1"/>
</dbReference>
<dbReference type="OrthoDB" id="9422159at2759"/>
<dbReference type="Proteomes" id="UP000796761">
    <property type="component" value="Unassembled WGS sequence"/>
</dbReference>
<dbReference type="InterPro" id="IPR050462">
    <property type="entry name" value="Retroviral_Gag-Pol_poly"/>
</dbReference>
<organism evidence="2 3">
    <name type="scientific">Zosterops borbonicus</name>
    <dbReference type="NCBI Taxonomy" id="364589"/>
    <lineage>
        <taxon>Eukaryota</taxon>
        <taxon>Metazoa</taxon>
        <taxon>Chordata</taxon>
        <taxon>Craniata</taxon>
        <taxon>Vertebrata</taxon>
        <taxon>Euteleostomi</taxon>
        <taxon>Archelosauria</taxon>
        <taxon>Archosauria</taxon>
        <taxon>Dinosauria</taxon>
        <taxon>Saurischia</taxon>
        <taxon>Theropoda</taxon>
        <taxon>Coelurosauria</taxon>
        <taxon>Aves</taxon>
        <taxon>Neognathae</taxon>
        <taxon>Neoaves</taxon>
        <taxon>Telluraves</taxon>
        <taxon>Australaves</taxon>
        <taxon>Passeriformes</taxon>
        <taxon>Sylvioidea</taxon>
        <taxon>Zosteropidae</taxon>
        <taxon>Zosterops</taxon>
    </lineage>
</organism>
<accession>A0A8K1D602</accession>
<sequence length="158" mass="18017">MVNNAITSVNVSIANGLLQSTIPQIFPLENQGWDPNIPEHMVKLKQYQSLVVYGLEHGVPKSINWSKIYEVRQNDDESPTDFLNRLRETAIEYTDLDPELADGKAHLVLLFMGQASNDIRRKLQKTDGVRDIDKLLEVAWKVFQDRGTTEKVKLQPSK</sequence>
<evidence type="ECO:0000313" key="3">
    <source>
        <dbReference type="Proteomes" id="UP000796761"/>
    </source>
</evidence>
<feature type="domain" description="Core shell protein Gag P30" evidence="1">
    <location>
        <begin position="20"/>
        <end position="143"/>
    </location>
</feature>
<gene>
    <name evidence="2" type="ORF">HGM15179_022084</name>
</gene>
<reference evidence="2" key="1">
    <citation type="submission" date="2019-04" db="EMBL/GenBank/DDBJ databases">
        <title>Genome assembly of Zosterops borbonicus 15179.</title>
        <authorList>
            <person name="Leroy T."/>
            <person name="Anselmetti Y."/>
            <person name="Tilak M.-K."/>
            <person name="Nabholz B."/>
        </authorList>
    </citation>
    <scope>NUCLEOTIDE SEQUENCE</scope>
    <source>
        <strain evidence="2">HGM_15179</strain>
        <tissue evidence="2">Muscle</tissue>
    </source>
</reference>
<dbReference type="InterPro" id="IPR003036">
    <property type="entry name" value="Gag_P30"/>
</dbReference>
<protein>
    <recommendedName>
        <fullName evidence="1">Core shell protein Gag P30 domain-containing protein</fullName>
    </recommendedName>
</protein>
<comment type="caution">
    <text evidence="2">The sequence shown here is derived from an EMBL/GenBank/DDBJ whole genome shotgun (WGS) entry which is preliminary data.</text>
</comment>
<evidence type="ECO:0000313" key="2">
    <source>
        <dbReference type="EMBL" id="TRZ05023.1"/>
    </source>
</evidence>
<dbReference type="Gene3D" id="1.10.375.10">
    <property type="entry name" value="Human Immunodeficiency Virus Type 1 Capsid Protein"/>
    <property type="match status" value="1"/>
</dbReference>
<evidence type="ECO:0000259" key="1">
    <source>
        <dbReference type="Pfam" id="PF02093"/>
    </source>
</evidence>
<dbReference type="GO" id="GO:0019068">
    <property type="term" value="P:virion assembly"/>
    <property type="evidence" value="ECO:0007669"/>
    <property type="project" value="InterPro"/>
</dbReference>
<dbReference type="EMBL" id="SWJQ01007222">
    <property type="protein sequence ID" value="TRZ05023.1"/>
    <property type="molecule type" value="Genomic_DNA"/>
</dbReference>
<dbReference type="Pfam" id="PF02093">
    <property type="entry name" value="Gag_p30"/>
    <property type="match status" value="1"/>
</dbReference>